<accession>A0AAW8JBN8</accession>
<dbReference type="AlphaFoldDB" id="A0AAW8JBN8"/>
<dbReference type="Proteomes" id="UP001243195">
    <property type="component" value="Unassembled WGS sequence"/>
</dbReference>
<protein>
    <recommendedName>
        <fullName evidence="3">Cysteine-rich protein</fullName>
    </recommendedName>
</protein>
<sequence>MKKYTDGYYIYEHVDFTCYQTLKSCDGCNRLLVGFAYEVKIQTTQEKLCFCGQCMRTLTEISVNK</sequence>
<evidence type="ECO:0000313" key="2">
    <source>
        <dbReference type="Proteomes" id="UP001243195"/>
    </source>
</evidence>
<reference evidence="1" key="1">
    <citation type="submission" date="2023-08" db="EMBL/GenBank/DDBJ databases">
        <title>Emergence of clinically-relevant ST2 carbapenem-resistant Acinetobacter baumannii strains in hospital sewages in Zhejiang, East of China.</title>
        <authorList>
            <person name="Kaichao C."/>
            <person name="Zhang R."/>
        </authorList>
    </citation>
    <scope>NUCLEOTIDE SEQUENCE</scope>
    <source>
        <strain evidence="1">M-SY-60</strain>
    </source>
</reference>
<organism evidence="1 2">
    <name type="scientific">Acinetobacter gerneri</name>
    <dbReference type="NCBI Taxonomy" id="202952"/>
    <lineage>
        <taxon>Bacteria</taxon>
        <taxon>Pseudomonadati</taxon>
        <taxon>Pseudomonadota</taxon>
        <taxon>Gammaproteobacteria</taxon>
        <taxon>Moraxellales</taxon>
        <taxon>Moraxellaceae</taxon>
        <taxon>Acinetobacter</taxon>
    </lineage>
</organism>
<dbReference type="EMBL" id="JAVIDA010000001">
    <property type="protein sequence ID" value="MDQ9070151.1"/>
    <property type="molecule type" value="Genomic_DNA"/>
</dbReference>
<evidence type="ECO:0000313" key="1">
    <source>
        <dbReference type="EMBL" id="MDQ9070151.1"/>
    </source>
</evidence>
<gene>
    <name evidence="1" type="ORF">RFH51_01540</name>
</gene>
<name>A0AAW8JBN8_9GAMM</name>
<comment type="caution">
    <text evidence="1">The sequence shown here is derived from an EMBL/GenBank/DDBJ whole genome shotgun (WGS) entry which is preliminary data.</text>
</comment>
<evidence type="ECO:0008006" key="3">
    <source>
        <dbReference type="Google" id="ProtNLM"/>
    </source>
</evidence>
<proteinExistence type="predicted"/>
<dbReference type="RefSeq" id="WP_277092227.1">
    <property type="nucleotide sequence ID" value="NZ_DAMBEH010000044.1"/>
</dbReference>